<dbReference type="AlphaFoldDB" id="A0A1A7PCB6"/>
<evidence type="ECO:0000313" key="1">
    <source>
        <dbReference type="EMBL" id="OBW99733.1"/>
    </source>
</evidence>
<protein>
    <submittedName>
        <fullName evidence="1">Uncharacterized protein</fullName>
    </submittedName>
</protein>
<reference evidence="1 2" key="1">
    <citation type="submission" date="2014-11" db="EMBL/GenBank/DDBJ databases">
        <title>Pan-genome of Gallibacterium spp.</title>
        <authorList>
            <person name="Kudirkiene E."/>
            <person name="Bojesen A.M."/>
        </authorList>
    </citation>
    <scope>NUCLEOTIDE SEQUENCE [LARGE SCALE GENOMIC DNA]</scope>
    <source>
        <strain evidence="1 2">F 279</strain>
    </source>
</reference>
<accession>A0A1A7PCB6</accession>
<evidence type="ECO:0000313" key="2">
    <source>
        <dbReference type="Proteomes" id="UP000092643"/>
    </source>
</evidence>
<gene>
    <name evidence="1" type="ORF">QV03_02665</name>
</gene>
<dbReference type="EMBL" id="JTJO01000018">
    <property type="protein sequence ID" value="OBW99733.1"/>
    <property type="molecule type" value="Genomic_DNA"/>
</dbReference>
<sequence length="141" mass="15871">MSEILTKNSIVSEIGLFPELHERYKFDFPTGKIYLKYGEHRGVNRGFGIVHILAEHTADLNHQKLPHTTEGVIAYVKRILRSGAKIYSEFNDTRGLHRSTVIWSSVGTVVLERQLIQGKPAYSVVTAFGRKKAIGTQIGTY</sequence>
<proteinExistence type="predicted"/>
<dbReference type="Proteomes" id="UP000092643">
    <property type="component" value="Unassembled WGS sequence"/>
</dbReference>
<comment type="caution">
    <text evidence="1">The sequence shown here is derived from an EMBL/GenBank/DDBJ whole genome shotgun (WGS) entry which is preliminary data.</text>
</comment>
<dbReference type="OrthoDB" id="7863006at2"/>
<name>A0A1A7PCB6_9PAST</name>
<dbReference type="RefSeq" id="WP_065231956.1">
    <property type="nucleotide sequence ID" value="NZ_JTJN01000006.1"/>
</dbReference>
<organism evidence="1 2">
    <name type="scientific">Gallibacterium anatis</name>
    <dbReference type="NCBI Taxonomy" id="750"/>
    <lineage>
        <taxon>Bacteria</taxon>
        <taxon>Pseudomonadati</taxon>
        <taxon>Pseudomonadota</taxon>
        <taxon>Gammaproteobacteria</taxon>
        <taxon>Pasteurellales</taxon>
        <taxon>Pasteurellaceae</taxon>
        <taxon>Gallibacterium</taxon>
    </lineage>
</organism>